<name>A0A0C9STP7_PAXIN</name>
<accession>A0A0C9STP7</accession>
<feature type="transmembrane region" description="Helical" evidence="2">
    <location>
        <begin position="429"/>
        <end position="452"/>
    </location>
</feature>
<keyword evidence="2" id="KW-0812">Transmembrane</keyword>
<dbReference type="Pfam" id="PF20722">
    <property type="entry name" value="DUF6830"/>
    <property type="match status" value="1"/>
</dbReference>
<reference evidence="4 5" key="1">
    <citation type="submission" date="2014-06" db="EMBL/GenBank/DDBJ databases">
        <authorList>
            <consortium name="DOE Joint Genome Institute"/>
            <person name="Kuo A."/>
            <person name="Kohler A."/>
            <person name="Nagy L.G."/>
            <person name="Floudas D."/>
            <person name="Copeland A."/>
            <person name="Barry K.W."/>
            <person name="Cichocki N."/>
            <person name="Veneault-Fourrey C."/>
            <person name="LaButti K."/>
            <person name="Lindquist E.A."/>
            <person name="Lipzen A."/>
            <person name="Lundell T."/>
            <person name="Morin E."/>
            <person name="Murat C."/>
            <person name="Sun H."/>
            <person name="Tunlid A."/>
            <person name="Henrissat B."/>
            <person name="Grigoriev I.V."/>
            <person name="Hibbett D.S."/>
            <person name="Martin F."/>
            <person name="Nordberg H.P."/>
            <person name="Cantor M.N."/>
            <person name="Hua S.X."/>
        </authorList>
    </citation>
    <scope>NUCLEOTIDE SEQUENCE [LARGE SCALE GENOMIC DNA]</scope>
    <source>
        <strain evidence="4 5">ATCC 200175</strain>
    </source>
</reference>
<evidence type="ECO:0000259" key="3">
    <source>
        <dbReference type="Pfam" id="PF20722"/>
    </source>
</evidence>
<organism evidence="4 5">
    <name type="scientific">Paxillus involutus ATCC 200175</name>
    <dbReference type="NCBI Taxonomy" id="664439"/>
    <lineage>
        <taxon>Eukaryota</taxon>
        <taxon>Fungi</taxon>
        <taxon>Dikarya</taxon>
        <taxon>Basidiomycota</taxon>
        <taxon>Agaricomycotina</taxon>
        <taxon>Agaricomycetes</taxon>
        <taxon>Agaricomycetidae</taxon>
        <taxon>Boletales</taxon>
        <taxon>Paxilineae</taxon>
        <taxon>Paxillaceae</taxon>
        <taxon>Paxillus</taxon>
    </lineage>
</organism>
<dbReference type="AlphaFoldDB" id="A0A0C9STP7"/>
<dbReference type="InterPro" id="IPR049233">
    <property type="entry name" value="DUF6830"/>
</dbReference>
<reference evidence="5" key="2">
    <citation type="submission" date="2015-01" db="EMBL/GenBank/DDBJ databases">
        <title>Evolutionary Origins and Diversification of the Mycorrhizal Mutualists.</title>
        <authorList>
            <consortium name="DOE Joint Genome Institute"/>
            <consortium name="Mycorrhizal Genomics Consortium"/>
            <person name="Kohler A."/>
            <person name="Kuo A."/>
            <person name="Nagy L.G."/>
            <person name="Floudas D."/>
            <person name="Copeland A."/>
            <person name="Barry K.W."/>
            <person name="Cichocki N."/>
            <person name="Veneault-Fourrey C."/>
            <person name="LaButti K."/>
            <person name="Lindquist E.A."/>
            <person name="Lipzen A."/>
            <person name="Lundell T."/>
            <person name="Morin E."/>
            <person name="Murat C."/>
            <person name="Riley R."/>
            <person name="Ohm R."/>
            <person name="Sun H."/>
            <person name="Tunlid A."/>
            <person name="Henrissat B."/>
            <person name="Grigoriev I.V."/>
            <person name="Hibbett D.S."/>
            <person name="Martin F."/>
        </authorList>
    </citation>
    <scope>NUCLEOTIDE SEQUENCE [LARGE SCALE GENOMIC DNA]</scope>
    <source>
        <strain evidence="5">ATCC 200175</strain>
    </source>
</reference>
<evidence type="ECO:0000256" key="2">
    <source>
        <dbReference type="SAM" id="Phobius"/>
    </source>
</evidence>
<proteinExistence type="predicted"/>
<evidence type="ECO:0000313" key="4">
    <source>
        <dbReference type="EMBL" id="KIJ12224.1"/>
    </source>
</evidence>
<dbReference type="OrthoDB" id="3232986at2759"/>
<feature type="transmembrane region" description="Helical" evidence="2">
    <location>
        <begin position="484"/>
        <end position="503"/>
    </location>
</feature>
<dbReference type="HOGENOM" id="CLU_469365_0_0_1"/>
<dbReference type="Proteomes" id="UP000053647">
    <property type="component" value="Unassembled WGS sequence"/>
</dbReference>
<keyword evidence="5" id="KW-1185">Reference proteome</keyword>
<feature type="region of interest" description="Disordered" evidence="1">
    <location>
        <begin position="55"/>
        <end position="85"/>
    </location>
</feature>
<feature type="compositionally biased region" description="Acidic residues" evidence="1">
    <location>
        <begin position="66"/>
        <end position="84"/>
    </location>
</feature>
<evidence type="ECO:0000313" key="5">
    <source>
        <dbReference type="Proteomes" id="UP000053647"/>
    </source>
</evidence>
<feature type="transmembrane region" description="Helical" evidence="2">
    <location>
        <begin position="540"/>
        <end position="565"/>
    </location>
</feature>
<sequence length="581" mass="64746">MQSVVPSIAAVGLLLQWSADTTEHVHIVVIKDPAEVTNNHEQEKCRLFDHATQLSTVNEAMPKNEDAEDDEEEQEDDEDLDEDNTNPAAVFDELWGSNCQPTNFFRLVSNGQNGPDMWPPCTFLAGSMAVHLNARPSIPQISIDNIVNTFSLPDLRATFADYYRRNGPSFHDLHTFGRPRRAAQDAPLCFDNVEVWHKVRVQQKSFHNPSIVHRTFTINASPPAGRWKWGRYDTAIFTVDNHQNWPRSGLKGHMVAQVRLIMQPRPRDRGTHPSWSSRYLAYVQWFDIRGQSGGTQTDPVTGMHILQPAARSSGVAMGDILPLDQIRSYAHIIPRFGAVANSRLTLFNSSKVDATFLLAECGMIAPAGIINDTPSQHNFESSFMMESTASSIFGSQESLVEMTNILKDVECFVTDLQSRFLMEPTVFSYARILFILSTLYIAGIKCIVLISADHNQFLHYYGQPEARLIRSYSVLPHQYPKPYGIFWLISVAALLGSLIFKFSHLNHVSAFSMPTSLCIMGLSLSLIAFFLGGGDPPTSPWASLIVCSSIAALSVLEIAVLLMIYSGQLAESPHWNSFGAV</sequence>
<evidence type="ECO:0000256" key="1">
    <source>
        <dbReference type="SAM" id="MobiDB-lite"/>
    </source>
</evidence>
<gene>
    <name evidence="4" type="ORF">PAXINDRAFT_14995</name>
</gene>
<protein>
    <recommendedName>
        <fullName evidence="3">DUF6830 domain-containing protein</fullName>
    </recommendedName>
</protein>
<feature type="transmembrane region" description="Helical" evidence="2">
    <location>
        <begin position="515"/>
        <end position="534"/>
    </location>
</feature>
<keyword evidence="2" id="KW-1133">Transmembrane helix</keyword>
<keyword evidence="2" id="KW-0472">Membrane</keyword>
<dbReference type="EMBL" id="KN819367">
    <property type="protein sequence ID" value="KIJ12224.1"/>
    <property type="molecule type" value="Genomic_DNA"/>
</dbReference>
<feature type="domain" description="DUF6830" evidence="3">
    <location>
        <begin position="110"/>
        <end position="257"/>
    </location>
</feature>